<dbReference type="FunFam" id="2.30.29.30:FF:000026">
    <property type="entry name" value="Arf-GAP with coiled-coil, ANK repeat and PH domain-containing protein 2"/>
    <property type="match status" value="1"/>
</dbReference>
<feature type="repeat" description="ANK" evidence="13">
    <location>
        <begin position="649"/>
        <end position="681"/>
    </location>
</feature>
<dbReference type="Pfam" id="PF16746">
    <property type="entry name" value="BAR_3"/>
    <property type="match status" value="2"/>
</dbReference>
<dbReference type="SMART" id="SM00233">
    <property type="entry name" value="PH"/>
    <property type="match status" value="1"/>
</dbReference>
<evidence type="ECO:0000256" key="15">
    <source>
        <dbReference type="RuleBase" id="RU369028"/>
    </source>
</evidence>
<dbReference type="Gene3D" id="1.20.1270.60">
    <property type="entry name" value="Arfaptin homology (AH) domain/BAR domain"/>
    <property type="match status" value="2"/>
</dbReference>
<evidence type="ECO:0000256" key="3">
    <source>
        <dbReference type="ARBA" id="ARBA00022468"/>
    </source>
</evidence>
<keyword evidence="8 14" id="KW-0863">Zinc-finger</keyword>
<dbReference type="Gene3D" id="2.30.29.30">
    <property type="entry name" value="Pleckstrin-homology domain (PH domain)/Phosphotyrosine-binding domain (PTB)"/>
    <property type="match status" value="1"/>
</dbReference>
<evidence type="ECO:0000256" key="17">
    <source>
        <dbReference type="SAM" id="SignalP"/>
    </source>
</evidence>
<evidence type="ECO:0000256" key="14">
    <source>
        <dbReference type="PROSITE-ProRule" id="PRU00288"/>
    </source>
</evidence>
<evidence type="ECO:0000256" key="7">
    <source>
        <dbReference type="ARBA" id="ARBA00022753"/>
    </source>
</evidence>
<reference evidence="21" key="1">
    <citation type="submission" date="2013-03" db="EMBL/GenBank/DDBJ databases">
        <authorList>
            <person name="Jeffery W."/>
            <person name="Warren W."/>
            <person name="Wilson R.K."/>
        </authorList>
    </citation>
    <scope>NUCLEOTIDE SEQUENCE</scope>
    <source>
        <strain evidence="21">female</strain>
    </source>
</reference>
<dbReference type="GeneTree" id="ENSGT00940000156389"/>
<organism evidence="20 21">
    <name type="scientific">Astyanax mexicanus</name>
    <name type="common">Blind cave fish</name>
    <name type="synonym">Astyanax fasciatus mexicanus</name>
    <dbReference type="NCBI Taxonomy" id="7994"/>
    <lineage>
        <taxon>Eukaryota</taxon>
        <taxon>Metazoa</taxon>
        <taxon>Chordata</taxon>
        <taxon>Craniata</taxon>
        <taxon>Vertebrata</taxon>
        <taxon>Euteleostomi</taxon>
        <taxon>Actinopterygii</taxon>
        <taxon>Neopterygii</taxon>
        <taxon>Teleostei</taxon>
        <taxon>Ostariophysi</taxon>
        <taxon>Characiformes</taxon>
        <taxon>Characoidei</taxon>
        <taxon>Acestrorhamphidae</taxon>
        <taxon>Acestrorhamphinae</taxon>
        <taxon>Astyanax</taxon>
    </lineage>
</organism>
<dbReference type="InterPro" id="IPR027267">
    <property type="entry name" value="AH/BAR_dom_sf"/>
</dbReference>
<feature type="region of interest" description="Disordered" evidence="16">
    <location>
        <begin position="517"/>
        <end position="579"/>
    </location>
</feature>
<evidence type="ECO:0000256" key="1">
    <source>
        <dbReference type="ARBA" id="ARBA00004236"/>
    </source>
</evidence>
<dbReference type="Proteomes" id="UP000018467">
    <property type="component" value="Unassembled WGS sequence"/>
</dbReference>
<feature type="compositionally biased region" description="Polar residues" evidence="16">
    <location>
        <begin position="363"/>
        <end position="372"/>
    </location>
</feature>
<evidence type="ECO:0000259" key="19">
    <source>
        <dbReference type="PROSITE" id="PS50115"/>
    </source>
</evidence>
<dbReference type="Bgee" id="ENSAMXG00000001330">
    <property type="expression patterns" value="Expressed in camera-type eye and 14 other cell types or tissues"/>
</dbReference>
<feature type="chain" id="PRO_5017464522" description="Arf-GAP with coiled-coil, ANK repeat and PH domain-containing protein" evidence="17">
    <location>
        <begin position="28"/>
        <end position="747"/>
    </location>
</feature>
<evidence type="ECO:0000256" key="8">
    <source>
        <dbReference type="ARBA" id="ARBA00022771"/>
    </source>
</evidence>
<dbReference type="PROSITE" id="PS50297">
    <property type="entry name" value="ANK_REP_REGION"/>
    <property type="match status" value="1"/>
</dbReference>
<dbReference type="eggNOG" id="KOG0521">
    <property type="taxonomic scope" value="Eukaryota"/>
</dbReference>
<evidence type="ECO:0000313" key="20">
    <source>
        <dbReference type="Ensembl" id="ENSAMXP00000001355.2"/>
    </source>
</evidence>
<comment type="subcellular location">
    <subcellularLocation>
        <location evidence="1">Cell membrane</location>
    </subcellularLocation>
    <subcellularLocation>
        <location evidence="2 15">Endosome membrane</location>
        <topology evidence="2 15">Peripheral membrane protein</topology>
    </subcellularLocation>
</comment>
<evidence type="ECO:0000256" key="2">
    <source>
        <dbReference type="ARBA" id="ARBA00004481"/>
    </source>
</evidence>
<evidence type="ECO:0000256" key="4">
    <source>
        <dbReference type="ARBA" id="ARBA00022475"/>
    </source>
</evidence>
<feature type="region of interest" description="Disordered" evidence="16">
    <location>
        <begin position="355"/>
        <end position="382"/>
    </location>
</feature>
<dbReference type="Gene3D" id="1.10.220.150">
    <property type="entry name" value="Arf GTPase activating protein"/>
    <property type="match status" value="1"/>
</dbReference>
<dbReference type="InterPro" id="IPR002110">
    <property type="entry name" value="Ankyrin_rpt"/>
</dbReference>
<accession>W5K195</accession>
<keyword evidence="5 15" id="KW-0479">Metal-binding</keyword>
<keyword evidence="17" id="KW-0732">Signal</keyword>
<dbReference type="HOGENOM" id="CLU_012513_0_1_1"/>
<dbReference type="GO" id="GO:0005886">
    <property type="term" value="C:plasma membrane"/>
    <property type="evidence" value="ECO:0007669"/>
    <property type="project" value="UniProtKB-SubCell"/>
</dbReference>
<dbReference type="PROSITE" id="PS50003">
    <property type="entry name" value="PH_DOMAIN"/>
    <property type="match status" value="1"/>
</dbReference>
<comment type="domain">
    <text evidence="15">The BAR domain mediates homodimerization, it can neither bind membrane nor impart curvature, but instead requires the neighboring PH domain to achieve these functions.</text>
</comment>
<dbReference type="AlphaFoldDB" id="W5K195"/>
<comment type="activity regulation">
    <text evidence="15">GAP activity stimulated by phosphatidylinositol 4,5-bisphosphate (PIP2) and phosphatidic acid.</text>
</comment>
<feature type="signal peptide" evidence="17">
    <location>
        <begin position="1"/>
        <end position="27"/>
    </location>
</feature>
<evidence type="ECO:0000256" key="5">
    <source>
        <dbReference type="ARBA" id="ARBA00022723"/>
    </source>
</evidence>
<dbReference type="InterPro" id="IPR001849">
    <property type="entry name" value="PH_domain"/>
</dbReference>
<dbReference type="InterPro" id="IPR004148">
    <property type="entry name" value="BAR_dom"/>
</dbReference>
<comment type="domain">
    <text evidence="15">PH domain binds phospholipids including phosphatidic acid, phosphatidylinositol 3-phosphate, phosphatidylinositol 3,5-bisphosphate (PIP2) and phosphatidylinositol 3,4,5-trisphosphate (PIP3). May mediate protein binding to PIP2 or PIP3 containing membranes.</text>
</comment>
<dbReference type="Pfam" id="PF12796">
    <property type="entry name" value="Ank_2"/>
    <property type="match status" value="1"/>
</dbReference>
<dbReference type="InterPro" id="IPR045258">
    <property type="entry name" value="ACAP1/2/3-like"/>
</dbReference>
<keyword evidence="12" id="KW-0472">Membrane</keyword>
<dbReference type="GO" id="GO:0010008">
    <property type="term" value="C:endosome membrane"/>
    <property type="evidence" value="ECO:0007669"/>
    <property type="project" value="UniProtKB-SubCell"/>
</dbReference>
<dbReference type="GO" id="GO:0005096">
    <property type="term" value="F:GTPase activator activity"/>
    <property type="evidence" value="ECO:0007669"/>
    <property type="project" value="UniProtKB-KW"/>
</dbReference>
<dbReference type="SUPFAM" id="SSF48403">
    <property type="entry name" value="Ankyrin repeat"/>
    <property type="match status" value="1"/>
</dbReference>
<feature type="domain" description="Arf-GAP" evidence="19">
    <location>
        <begin position="383"/>
        <end position="505"/>
    </location>
</feature>
<keyword evidence="7 15" id="KW-0967">Endosome</keyword>
<evidence type="ECO:0000256" key="11">
    <source>
        <dbReference type="ARBA" id="ARBA00023054"/>
    </source>
</evidence>
<dbReference type="CDD" id="cd13250">
    <property type="entry name" value="PH_ACAP"/>
    <property type="match status" value="1"/>
</dbReference>
<keyword evidence="21" id="KW-1185">Reference proteome</keyword>
<evidence type="ECO:0000256" key="13">
    <source>
        <dbReference type="PROSITE-ProRule" id="PRU00023"/>
    </source>
</evidence>
<dbReference type="InterPro" id="IPR037278">
    <property type="entry name" value="ARFGAP/RecO"/>
</dbReference>
<evidence type="ECO:0000259" key="18">
    <source>
        <dbReference type="PROSITE" id="PS50003"/>
    </source>
</evidence>
<feature type="compositionally biased region" description="Polar residues" evidence="16">
    <location>
        <begin position="556"/>
        <end position="565"/>
    </location>
</feature>
<keyword evidence="4" id="KW-1003">Cell membrane</keyword>
<evidence type="ECO:0000313" key="21">
    <source>
        <dbReference type="Proteomes" id="UP000018467"/>
    </source>
</evidence>
<dbReference type="FunFam" id="1.10.220.150:FF:000007">
    <property type="entry name" value="Arf-GAP with coiled-coil, ANK repeat and PH domain-containing protein 2"/>
    <property type="match status" value="1"/>
</dbReference>
<dbReference type="InterPro" id="IPR001164">
    <property type="entry name" value="ArfGAP_dom"/>
</dbReference>
<reference evidence="21" key="2">
    <citation type="journal article" date="2014" name="Nat. Commun.">
        <title>The cavefish genome reveals candidate genes for eye loss.</title>
        <authorList>
            <person name="McGaugh S.E."/>
            <person name="Gross J.B."/>
            <person name="Aken B."/>
            <person name="Blin M."/>
            <person name="Borowsky R."/>
            <person name="Chalopin D."/>
            <person name="Hinaux H."/>
            <person name="Jeffery W.R."/>
            <person name="Keene A."/>
            <person name="Ma L."/>
            <person name="Minx P."/>
            <person name="Murphy D."/>
            <person name="O'Quin K.E."/>
            <person name="Retaux S."/>
            <person name="Rohner N."/>
            <person name="Searle S.M."/>
            <person name="Stahl B.A."/>
            <person name="Tabin C."/>
            <person name="Volff J.N."/>
            <person name="Yoshizawa M."/>
            <person name="Warren W.C."/>
        </authorList>
    </citation>
    <scope>NUCLEOTIDE SEQUENCE [LARGE SCALE GENOMIC DNA]</scope>
    <source>
        <strain evidence="21">female</strain>
    </source>
</reference>
<evidence type="ECO:0000256" key="10">
    <source>
        <dbReference type="ARBA" id="ARBA00023043"/>
    </source>
</evidence>
<sequence>MPIKRIDGSFLSSCVCVCLLQLSNVFFFPVHRATVEEVEGDVCELESKLDKLVKLCIGMIDAGKAYNTANRQFVSGIRELAQQSAKDEVIEVSDLKDRYQTLIFKEAKKQFDKVSEEKEAALIRNAQAPRNKQHEVEEATNILTATRKCFRHIVLDYVLQINVLQSKRRSEILKSMLSFMYAHLTFFHQGYDLFSELHPLMKQLGGQLDLLVVDAAKEKRDMEMKHSTIQQKDYSNDDTKLEYNVDADNGIVMEGYLFKRASNAFKTWNRRWFSIQNNQLVYQKKFKDNPTVVVEDLRLCTVKHCEDIERRFCFEVVSPTKSCMMQADSEKLRQAWIKAVQNSIATAFRDRSDDSEKLDRKSSPSTGSLDSATESREKSLKGESALQRVMAIPGNTSCCDCGQPDPKWASINLGITLCIQCSGIHRSLGVHFSKVRSLTLDTWEPELLKLMCELGNGVINQIYEARREELCAKKPQPGDPRQEVESYIKAKYVDRRFVRRPSDEELRLKVVSLSKQETRLSNCSEPPRAPPPTPKVKSADSGIQNSAEGSRELLAPSQSTNSLNDAGQPPESPLSSPKEYSPGLQLYWAAFTRSLPDMAEALAHGAEVNWINTEEEKRTPLIMAVHGGSLVTCEFLLQNSASVNQQDSQGRGPLHHATILGHTGQVCLFLKRGANQNVSDIEDKTPLTIAVEAANADIVTLLRLAKMNEEMRELEGPYNPTGDETYQDIFQDFSQMASDDPEKLNRY</sequence>
<dbReference type="PANTHER" id="PTHR23180:SF241">
    <property type="entry name" value="ARF-GAP WITH COILED-COIL, ANK REPEAT AND PH DOMAIN-CONTAINING PROTEIN 2"/>
    <property type="match status" value="1"/>
</dbReference>
<protein>
    <recommendedName>
        <fullName evidence="15">Arf-GAP with coiled-coil, ANK repeat and PH domain-containing protein</fullName>
        <shortName evidence="15">Cnt-b</shortName>
    </recommendedName>
    <alternativeName>
        <fullName evidence="15">Centaurin-beta</fullName>
    </alternativeName>
</protein>
<dbReference type="FunFam" id="1.25.40.20:FF:000020">
    <property type="entry name" value="Arf-GAP with coiled-coil, ANK repeat and PH domain-containing protein 2"/>
    <property type="match status" value="1"/>
</dbReference>
<evidence type="ECO:0000256" key="16">
    <source>
        <dbReference type="SAM" id="MobiDB-lite"/>
    </source>
</evidence>
<dbReference type="PRINTS" id="PR00405">
    <property type="entry name" value="REVINTRACTNG"/>
</dbReference>
<dbReference type="Pfam" id="PF01412">
    <property type="entry name" value="ArfGap"/>
    <property type="match status" value="1"/>
</dbReference>
<reference evidence="20" key="4">
    <citation type="submission" date="2025-09" db="UniProtKB">
        <authorList>
            <consortium name="Ensembl"/>
        </authorList>
    </citation>
    <scope>IDENTIFICATION</scope>
</reference>
<proteinExistence type="predicted"/>
<keyword evidence="3 15" id="KW-0343">GTPase activation</keyword>
<dbReference type="InterPro" id="IPR011993">
    <property type="entry name" value="PH-like_dom_sf"/>
</dbReference>
<feature type="repeat" description="ANK" evidence="13">
    <location>
        <begin position="616"/>
        <end position="648"/>
    </location>
</feature>
<keyword evidence="6 15" id="KW-0677">Repeat</keyword>
<dbReference type="Ensembl" id="ENSAMXT00000001355.2">
    <property type="protein sequence ID" value="ENSAMXP00000001355.2"/>
    <property type="gene ID" value="ENSAMXG00000001330.2"/>
</dbReference>
<evidence type="ECO:0000256" key="9">
    <source>
        <dbReference type="ARBA" id="ARBA00022833"/>
    </source>
</evidence>
<evidence type="ECO:0000256" key="12">
    <source>
        <dbReference type="ARBA" id="ARBA00023136"/>
    </source>
</evidence>
<keyword evidence="11" id="KW-0175">Coiled coil</keyword>
<dbReference type="PANTHER" id="PTHR23180">
    <property type="entry name" value="CENTAURIN/ARF"/>
    <property type="match status" value="1"/>
</dbReference>
<dbReference type="SUPFAM" id="SSF103657">
    <property type="entry name" value="BAR/IMD domain-like"/>
    <property type="match status" value="1"/>
</dbReference>
<dbReference type="SMART" id="SM00105">
    <property type="entry name" value="ArfGap"/>
    <property type="match status" value="1"/>
</dbReference>
<dbReference type="InterPro" id="IPR038508">
    <property type="entry name" value="ArfGAP_dom_sf"/>
</dbReference>
<evidence type="ECO:0000256" key="6">
    <source>
        <dbReference type="ARBA" id="ARBA00022737"/>
    </source>
</evidence>
<reference evidence="20" key="3">
    <citation type="submission" date="2025-08" db="UniProtKB">
        <authorList>
            <consortium name="Ensembl"/>
        </authorList>
    </citation>
    <scope>IDENTIFICATION</scope>
</reference>
<name>W5K195_ASTMX</name>
<dbReference type="Gene3D" id="1.25.40.20">
    <property type="entry name" value="Ankyrin repeat-containing domain"/>
    <property type="match status" value="1"/>
</dbReference>
<dbReference type="GO" id="GO:0008270">
    <property type="term" value="F:zinc ion binding"/>
    <property type="evidence" value="ECO:0007669"/>
    <property type="project" value="UniProtKB-KW"/>
</dbReference>
<comment type="function">
    <text evidence="15">GTPase-activating protein for the ADP ribosylation factor family.</text>
</comment>
<dbReference type="PROSITE" id="PS50115">
    <property type="entry name" value="ARFGAP"/>
    <property type="match status" value="1"/>
</dbReference>
<dbReference type="SMART" id="SM00248">
    <property type="entry name" value="ANK"/>
    <property type="match status" value="3"/>
</dbReference>
<dbReference type="SUPFAM" id="SSF50729">
    <property type="entry name" value="PH domain-like"/>
    <property type="match status" value="1"/>
</dbReference>
<feature type="domain" description="PH" evidence="18">
    <location>
        <begin position="250"/>
        <end position="345"/>
    </location>
</feature>
<dbReference type="PROSITE" id="PS50088">
    <property type="entry name" value="ANK_REPEAT"/>
    <property type="match status" value="2"/>
</dbReference>
<dbReference type="SUPFAM" id="SSF57863">
    <property type="entry name" value="ArfGap/RecO-like zinc finger"/>
    <property type="match status" value="1"/>
</dbReference>
<keyword evidence="10 13" id="KW-0040">ANK repeat</keyword>
<dbReference type="Pfam" id="PF00169">
    <property type="entry name" value="PH"/>
    <property type="match status" value="1"/>
</dbReference>
<keyword evidence="9 15" id="KW-0862">Zinc</keyword>
<dbReference type="InterPro" id="IPR036770">
    <property type="entry name" value="Ankyrin_rpt-contain_sf"/>
</dbReference>